<evidence type="ECO:0000256" key="1">
    <source>
        <dbReference type="ARBA" id="ARBA00000085"/>
    </source>
</evidence>
<dbReference type="GO" id="GO:0005886">
    <property type="term" value="C:plasma membrane"/>
    <property type="evidence" value="ECO:0007669"/>
    <property type="project" value="UniProtKB-SubCell"/>
</dbReference>
<evidence type="ECO:0000256" key="15">
    <source>
        <dbReference type="SAM" id="Phobius"/>
    </source>
</evidence>
<keyword evidence="6" id="KW-0808">Transferase</keyword>
<dbReference type="PANTHER" id="PTHR45528:SF1">
    <property type="entry name" value="SENSOR HISTIDINE KINASE CPXA"/>
    <property type="match status" value="1"/>
</dbReference>
<dbReference type="InterPro" id="IPR050398">
    <property type="entry name" value="HssS/ArlS-like"/>
</dbReference>
<dbReference type="CDD" id="cd00082">
    <property type="entry name" value="HisKA"/>
    <property type="match status" value="1"/>
</dbReference>
<dbReference type="GO" id="GO:0000155">
    <property type="term" value="F:phosphorelay sensor kinase activity"/>
    <property type="evidence" value="ECO:0007669"/>
    <property type="project" value="InterPro"/>
</dbReference>
<evidence type="ECO:0000259" key="17">
    <source>
        <dbReference type="PROSITE" id="PS50885"/>
    </source>
</evidence>
<evidence type="ECO:0000256" key="4">
    <source>
        <dbReference type="ARBA" id="ARBA00022475"/>
    </source>
</evidence>
<evidence type="ECO:0000256" key="5">
    <source>
        <dbReference type="ARBA" id="ARBA00022553"/>
    </source>
</evidence>
<dbReference type="GO" id="GO:0005524">
    <property type="term" value="F:ATP binding"/>
    <property type="evidence" value="ECO:0007669"/>
    <property type="project" value="UniProtKB-KW"/>
</dbReference>
<protein>
    <recommendedName>
        <fullName evidence="3">histidine kinase</fullName>
        <ecNumber evidence="3">2.7.13.3</ecNumber>
    </recommendedName>
</protein>
<proteinExistence type="predicted"/>
<evidence type="ECO:0000256" key="3">
    <source>
        <dbReference type="ARBA" id="ARBA00012438"/>
    </source>
</evidence>
<dbReference type="CDD" id="cd06225">
    <property type="entry name" value="HAMP"/>
    <property type="match status" value="1"/>
</dbReference>
<keyword evidence="5" id="KW-0597">Phosphoprotein</keyword>
<dbReference type="SUPFAM" id="SSF55874">
    <property type="entry name" value="ATPase domain of HSP90 chaperone/DNA topoisomerase II/histidine kinase"/>
    <property type="match status" value="1"/>
</dbReference>
<dbReference type="Gene3D" id="3.30.565.10">
    <property type="entry name" value="Histidine kinase-like ATPase, C-terminal domain"/>
    <property type="match status" value="1"/>
</dbReference>
<dbReference type="Proteomes" id="UP000515789">
    <property type="component" value="Chromosome"/>
</dbReference>
<evidence type="ECO:0000256" key="14">
    <source>
        <dbReference type="SAM" id="Coils"/>
    </source>
</evidence>
<dbReference type="InterPro" id="IPR003594">
    <property type="entry name" value="HATPase_dom"/>
</dbReference>
<evidence type="ECO:0000256" key="12">
    <source>
        <dbReference type="ARBA" id="ARBA00023012"/>
    </source>
</evidence>
<dbReference type="InterPro" id="IPR003661">
    <property type="entry name" value="HisK_dim/P_dom"/>
</dbReference>
<dbReference type="SMART" id="SM00387">
    <property type="entry name" value="HATPase_c"/>
    <property type="match status" value="1"/>
</dbReference>
<keyword evidence="10" id="KW-0067">ATP-binding</keyword>
<dbReference type="SMART" id="SM00304">
    <property type="entry name" value="HAMP"/>
    <property type="match status" value="1"/>
</dbReference>
<dbReference type="EC" id="2.7.13.3" evidence="3"/>
<dbReference type="Gene3D" id="6.10.340.10">
    <property type="match status" value="1"/>
</dbReference>
<evidence type="ECO:0000259" key="16">
    <source>
        <dbReference type="PROSITE" id="PS50109"/>
    </source>
</evidence>
<comment type="catalytic activity">
    <reaction evidence="1">
        <text>ATP + protein L-histidine = ADP + protein N-phospho-L-histidine.</text>
        <dbReference type="EC" id="2.7.13.3"/>
    </reaction>
</comment>
<organism evidence="18 19">
    <name type="scientific">Blautia producta</name>
    <dbReference type="NCBI Taxonomy" id="33035"/>
    <lineage>
        <taxon>Bacteria</taxon>
        <taxon>Bacillati</taxon>
        <taxon>Bacillota</taxon>
        <taxon>Clostridia</taxon>
        <taxon>Lachnospirales</taxon>
        <taxon>Lachnospiraceae</taxon>
        <taxon>Blautia</taxon>
    </lineage>
</organism>
<dbReference type="InterPro" id="IPR036890">
    <property type="entry name" value="HATPase_C_sf"/>
</dbReference>
<evidence type="ECO:0000256" key="8">
    <source>
        <dbReference type="ARBA" id="ARBA00022741"/>
    </source>
</evidence>
<dbReference type="SUPFAM" id="SSF158472">
    <property type="entry name" value="HAMP domain-like"/>
    <property type="match status" value="1"/>
</dbReference>
<name>A0A7G5MT69_9FIRM</name>
<dbReference type="InterPro" id="IPR003660">
    <property type="entry name" value="HAMP_dom"/>
</dbReference>
<evidence type="ECO:0000313" key="18">
    <source>
        <dbReference type="EMBL" id="QMW77812.1"/>
    </source>
</evidence>
<dbReference type="PANTHER" id="PTHR45528">
    <property type="entry name" value="SENSOR HISTIDINE KINASE CPXA"/>
    <property type="match status" value="1"/>
</dbReference>
<dbReference type="Gene3D" id="1.10.287.130">
    <property type="match status" value="1"/>
</dbReference>
<feature type="transmembrane region" description="Helical" evidence="15">
    <location>
        <begin position="48"/>
        <end position="66"/>
    </location>
</feature>
<dbReference type="Pfam" id="PF02518">
    <property type="entry name" value="HATPase_c"/>
    <property type="match status" value="1"/>
</dbReference>
<feature type="coiled-coil region" evidence="14">
    <location>
        <begin position="105"/>
        <end position="139"/>
    </location>
</feature>
<feature type="transmembrane region" description="Helical" evidence="15">
    <location>
        <begin position="20"/>
        <end position="36"/>
    </location>
</feature>
<evidence type="ECO:0000256" key="11">
    <source>
        <dbReference type="ARBA" id="ARBA00022989"/>
    </source>
</evidence>
<dbReference type="Pfam" id="PF00672">
    <property type="entry name" value="HAMP"/>
    <property type="match status" value="1"/>
</dbReference>
<evidence type="ECO:0000256" key="7">
    <source>
        <dbReference type="ARBA" id="ARBA00022692"/>
    </source>
</evidence>
<reference evidence="18 19" key="1">
    <citation type="submission" date="2019-04" db="EMBL/GenBank/DDBJ databases">
        <authorList>
            <person name="Schori C."/>
            <person name="Ahrens C."/>
        </authorList>
    </citation>
    <scope>NUCLEOTIDE SEQUENCE [LARGE SCALE GENOMIC DNA]</scope>
    <source>
        <strain evidence="18 19">DSM 2950</strain>
    </source>
</reference>
<sequence length="361" mass="40788">MIMKKILSAFGLTTVRKKTLLLSKLVGGIIVLFYLFTSELPTNRSFAFLIWFLLMASMVLLVDHLLGRLISKPLNEINQEAERMASLDFTARCRIDSNDEFGRLSQSLNTMSANLQDALQKLEHANTQLEKEVRRERLLQVQRKELTDNLSHQMKTPLGLIRAYTEGLKDEVDETKKQQYTDAILSAGDRINHMLVSLLDLSALEGGFAELSNKTFDFLEMAETSAGRLLLDTPHTDYRFTYQLPDDPILIYADPKRMEQVLDNLIENAKKNVEKGGEIHLAISCTQKELSFSLFNQCSPIPEQELSKIWTKFYRGENTAGSGSGLGLAIVAQVLSVYQVPYGVRNLDTGVEFYFSFPIST</sequence>
<evidence type="ECO:0000256" key="10">
    <source>
        <dbReference type="ARBA" id="ARBA00022840"/>
    </source>
</evidence>
<evidence type="ECO:0000256" key="6">
    <source>
        <dbReference type="ARBA" id="ARBA00022679"/>
    </source>
</evidence>
<keyword evidence="12" id="KW-0902">Two-component regulatory system</keyword>
<dbReference type="PROSITE" id="PS50885">
    <property type="entry name" value="HAMP"/>
    <property type="match status" value="1"/>
</dbReference>
<evidence type="ECO:0000256" key="2">
    <source>
        <dbReference type="ARBA" id="ARBA00004651"/>
    </source>
</evidence>
<keyword evidence="13 15" id="KW-0472">Membrane</keyword>
<keyword evidence="9 18" id="KW-0418">Kinase</keyword>
<dbReference type="SUPFAM" id="SSF47384">
    <property type="entry name" value="Homodimeric domain of signal transducing histidine kinase"/>
    <property type="match status" value="1"/>
</dbReference>
<keyword evidence="7 15" id="KW-0812">Transmembrane</keyword>
<keyword evidence="4" id="KW-1003">Cell membrane</keyword>
<feature type="domain" description="HAMP" evidence="17">
    <location>
        <begin position="68"/>
        <end position="120"/>
    </location>
</feature>
<accession>A0A7G5MT69</accession>
<dbReference type="EMBL" id="CP039126">
    <property type="protein sequence ID" value="QMW77812.1"/>
    <property type="molecule type" value="Genomic_DNA"/>
</dbReference>
<dbReference type="SMART" id="SM00388">
    <property type="entry name" value="HisKA"/>
    <property type="match status" value="1"/>
</dbReference>
<evidence type="ECO:0000313" key="19">
    <source>
        <dbReference type="Proteomes" id="UP000515789"/>
    </source>
</evidence>
<dbReference type="InterPro" id="IPR036097">
    <property type="entry name" value="HisK_dim/P_sf"/>
</dbReference>
<keyword evidence="14" id="KW-0175">Coiled coil</keyword>
<evidence type="ECO:0000256" key="9">
    <source>
        <dbReference type="ARBA" id="ARBA00022777"/>
    </source>
</evidence>
<comment type="subcellular location">
    <subcellularLocation>
        <location evidence="2">Cell membrane</location>
        <topology evidence="2">Multi-pass membrane protein</topology>
    </subcellularLocation>
</comment>
<dbReference type="PROSITE" id="PS50109">
    <property type="entry name" value="HIS_KIN"/>
    <property type="match status" value="1"/>
</dbReference>
<keyword evidence="11 15" id="KW-1133">Transmembrane helix</keyword>
<feature type="domain" description="Histidine kinase" evidence="16">
    <location>
        <begin position="149"/>
        <end position="361"/>
    </location>
</feature>
<dbReference type="InterPro" id="IPR005467">
    <property type="entry name" value="His_kinase_dom"/>
</dbReference>
<keyword evidence="8" id="KW-0547">Nucleotide-binding</keyword>
<gene>
    <name evidence="18" type="ORF">E5259_09490</name>
</gene>
<evidence type="ECO:0000256" key="13">
    <source>
        <dbReference type="ARBA" id="ARBA00023136"/>
    </source>
</evidence>
<dbReference type="AlphaFoldDB" id="A0A7G5MT69"/>
<dbReference type="Pfam" id="PF00512">
    <property type="entry name" value="HisKA"/>
    <property type="match status" value="1"/>
</dbReference>